<dbReference type="EMBL" id="CYKH01001647">
    <property type="protein sequence ID" value="CUG88527.1"/>
    <property type="molecule type" value="Genomic_DNA"/>
</dbReference>
<organism evidence="1 2">
    <name type="scientific">Bodo saltans</name>
    <name type="common">Flagellated protozoan</name>
    <dbReference type="NCBI Taxonomy" id="75058"/>
    <lineage>
        <taxon>Eukaryota</taxon>
        <taxon>Discoba</taxon>
        <taxon>Euglenozoa</taxon>
        <taxon>Kinetoplastea</taxon>
        <taxon>Metakinetoplastina</taxon>
        <taxon>Eubodonida</taxon>
        <taxon>Bodonidae</taxon>
        <taxon>Bodo</taxon>
    </lineage>
</organism>
<protein>
    <submittedName>
        <fullName evidence="1">Uncharacterized protein</fullName>
    </submittedName>
</protein>
<evidence type="ECO:0000313" key="2">
    <source>
        <dbReference type="Proteomes" id="UP000051952"/>
    </source>
</evidence>
<gene>
    <name evidence="1" type="ORF">BSAL_15855</name>
</gene>
<dbReference type="AlphaFoldDB" id="A0A0S4JAE1"/>
<accession>A0A0S4JAE1</accession>
<dbReference type="VEuPathDB" id="TriTrypDB:BSAL_15855"/>
<reference evidence="2" key="1">
    <citation type="submission" date="2015-09" db="EMBL/GenBank/DDBJ databases">
        <authorList>
            <consortium name="Pathogen Informatics"/>
        </authorList>
    </citation>
    <scope>NUCLEOTIDE SEQUENCE [LARGE SCALE GENOMIC DNA]</scope>
    <source>
        <strain evidence="2">Lake Konstanz</strain>
    </source>
</reference>
<feature type="non-terminal residue" evidence="1">
    <location>
        <position position="184"/>
    </location>
</feature>
<proteinExistence type="predicted"/>
<name>A0A0S4JAE1_BODSA</name>
<keyword evidence="2" id="KW-1185">Reference proteome</keyword>
<evidence type="ECO:0000313" key="1">
    <source>
        <dbReference type="EMBL" id="CUG88527.1"/>
    </source>
</evidence>
<dbReference type="Proteomes" id="UP000051952">
    <property type="component" value="Unassembled WGS sequence"/>
</dbReference>
<sequence length="184" mass="20302">MMKGVAEKLQSFVSFRGLRRRSLDDSEDLSGSVSIGRRLSNSIDAAELATETILVNARVCAVISATDAALAFVVFPTTPALPLFRPKRGGGANGGLLGDSLSVSANPPLSRFPLSSSFRKKQTAYTSTWIQHWQQYLAAEEKRYASPRAAASMYQELARIHPSGADCRMWIVKRLIRWIMKAKR</sequence>